<feature type="compositionally biased region" description="Gly residues" evidence="1">
    <location>
        <begin position="91"/>
        <end position="103"/>
    </location>
</feature>
<feature type="compositionally biased region" description="Polar residues" evidence="1">
    <location>
        <begin position="121"/>
        <end position="144"/>
    </location>
</feature>
<dbReference type="PANTHER" id="PTHR34805:SF1">
    <property type="entry name" value="PROTEIN MODIFIER OF SNC1 1"/>
    <property type="match status" value="1"/>
</dbReference>
<dbReference type="Proteomes" id="UP000006727">
    <property type="component" value="Chromosome 26"/>
</dbReference>
<feature type="region of interest" description="Disordered" evidence="1">
    <location>
        <begin position="730"/>
        <end position="1174"/>
    </location>
</feature>
<dbReference type="EnsemblPlants" id="Pp3c26_2830V3.5">
    <property type="protein sequence ID" value="Pp3c26_2830V3.5"/>
    <property type="gene ID" value="Pp3c26_2830"/>
</dbReference>
<dbReference type="RefSeq" id="XP_024366512.1">
    <property type="nucleotide sequence ID" value="XM_024510744.2"/>
</dbReference>
<feature type="compositionally biased region" description="Basic and acidic residues" evidence="1">
    <location>
        <begin position="1091"/>
        <end position="1104"/>
    </location>
</feature>
<feature type="compositionally biased region" description="Low complexity" evidence="1">
    <location>
        <begin position="996"/>
        <end position="1010"/>
    </location>
</feature>
<evidence type="ECO:0000313" key="2">
    <source>
        <dbReference type="EMBL" id="PNR26670.1"/>
    </source>
</evidence>
<dbReference type="EnsemblPlants" id="Pp3c26_2830V3.3">
    <property type="protein sequence ID" value="Pp3c26_2830V3.3"/>
    <property type="gene ID" value="Pp3c26_2830"/>
</dbReference>
<feature type="compositionally biased region" description="Basic and acidic residues" evidence="1">
    <location>
        <begin position="1510"/>
        <end position="1520"/>
    </location>
</feature>
<feature type="compositionally biased region" description="Low complexity" evidence="1">
    <location>
        <begin position="158"/>
        <end position="172"/>
    </location>
</feature>
<feature type="compositionally biased region" description="Gly residues" evidence="1">
    <location>
        <begin position="1106"/>
        <end position="1123"/>
    </location>
</feature>
<organism evidence="2">
    <name type="scientific">Physcomitrium patens</name>
    <name type="common">Spreading-leaved earth moss</name>
    <name type="synonym">Physcomitrella patens</name>
    <dbReference type="NCBI Taxonomy" id="3218"/>
    <lineage>
        <taxon>Eukaryota</taxon>
        <taxon>Viridiplantae</taxon>
        <taxon>Streptophyta</taxon>
        <taxon>Embryophyta</taxon>
        <taxon>Bryophyta</taxon>
        <taxon>Bryophytina</taxon>
        <taxon>Bryopsida</taxon>
        <taxon>Funariidae</taxon>
        <taxon>Funariales</taxon>
        <taxon>Funariaceae</taxon>
        <taxon>Physcomitrium</taxon>
    </lineage>
</organism>
<feature type="compositionally biased region" description="Gly residues" evidence="1">
    <location>
        <begin position="1286"/>
        <end position="1298"/>
    </location>
</feature>
<dbReference type="InterPro" id="IPR038808">
    <property type="entry name" value="MOS1-like"/>
</dbReference>
<feature type="compositionally biased region" description="Basic residues" evidence="1">
    <location>
        <begin position="1243"/>
        <end position="1254"/>
    </location>
</feature>
<evidence type="ECO:0000313" key="4">
    <source>
        <dbReference type="Proteomes" id="UP000006727"/>
    </source>
</evidence>
<dbReference type="Gramene" id="Pp3c26_2830V3.2">
    <property type="protein sequence ID" value="Pp3c26_2830V3.2"/>
    <property type="gene ID" value="Pp3c26_2830"/>
</dbReference>
<dbReference type="RefSeq" id="XP_024366511.1">
    <property type="nucleotide sequence ID" value="XM_024510743.2"/>
</dbReference>
<reference evidence="3" key="3">
    <citation type="submission" date="2020-12" db="UniProtKB">
        <authorList>
            <consortium name="EnsemblPlants"/>
        </authorList>
    </citation>
    <scope>IDENTIFICATION</scope>
</reference>
<dbReference type="PANTHER" id="PTHR34805">
    <property type="entry name" value="PROTEIN MODIFIER OF SNC1 1"/>
    <property type="match status" value="1"/>
</dbReference>
<feature type="compositionally biased region" description="Polar residues" evidence="1">
    <location>
        <begin position="1551"/>
        <end position="1561"/>
    </location>
</feature>
<proteinExistence type="predicted"/>
<evidence type="ECO:0000313" key="3">
    <source>
        <dbReference type="EnsemblPlants" id="Pp3c26_2830V3.1"/>
    </source>
</evidence>
<feature type="compositionally biased region" description="Basic and acidic residues" evidence="1">
    <location>
        <begin position="1535"/>
        <end position="1550"/>
    </location>
</feature>
<dbReference type="GeneID" id="112277900"/>
<feature type="compositionally biased region" description="Basic and acidic residues" evidence="1">
    <location>
        <begin position="617"/>
        <end position="652"/>
    </location>
</feature>
<reference evidence="2 4" key="2">
    <citation type="journal article" date="2018" name="Plant J.">
        <title>The Physcomitrella patens chromosome-scale assembly reveals moss genome structure and evolution.</title>
        <authorList>
            <person name="Lang D."/>
            <person name="Ullrich K.K."/>
            <person name="Murat F."/>
            <person name="Fuchs J."/>
            <person name="Jenkins J."/>
            <person name="Haas F.B."/>
            <person name="Piednoel M."/>
            <person name="Gundlach H."/>
            <person name="Van Bel M."/>
            <person name="Meyberg R."/>
            <person name="Vives C."/>
            <person name="Morata J."/>
            <person name="Symeonidi A."/>
            <person name="Hiss M."/>
            <person name="Muchero W."/>
            <person name="Kamisugi Y."/>
            <person name="Saleh O."/>
            <person name="Blanc G."/>
            <person name="Decker E.L."/>
            <person name="van Gessel N."/>
            <person name="Grimwood J."/>
            <person name="Hayes R.D."/>
            <person name="Graham S.W."/>
            <person name="Gunter L.E."/>
            <person name="McDaniel S.F."/>
            <person name="Hoernstein S.N.W."/>
            <person name="Larsson A."/>
            <person name="Li F.W."/>
            <person name="Perroud P.F."/>
            <person name="Phillips J."/>
            <person name="Ranjan P."/>
            <person name="Rokshar D.S."/>
            <person name="Rothfels C.J."/>
            <person name="Schneider L."/>
            <person name="Shu S."/>
            <person name="Stevenson D.W."/>
            <person name="Thummler F."/>
            <person name="Tillich M."/>
            <person name="Villarreal Aguilar J.C."/>
            <person name="Widiez T."/>
            <person name="Wong G.K."/>
            <person name="Wymore A."/>
            <person name="Zhang Y."/>
            <person name="Zimmer A.D."/>
            <person name="Quatrano R.S."/>
            <person name="Mayer K.F.X."/>
            <person name="Goodstein D."/>
            <person name="Casacuberta J.M."/>
            <person name="Vandepoele K."/>
            <person name="Reski R."/>
            <person name="Cuming A.C."/>
            <person name="Tuskan G.A."/>
            <person name="Maumus F."/>
            <person name="Salse J."/>
            <person name="Schmutz J."/>
            <person name="Rensing S.A."/>
        </authorList>
    </citation>
    <scope>NUCLEOTIDE SEQUENCE [LARGE SCALE GENOMIC DNA]</scope>
    <source>
        <strain evidence="3 4">cv. Gransden 2004</strain>
    </source>
</reference>
<sequence length="1821" mass="185972">MLTSDRRASSARRGLQVLGKIPAVPKPINLPSQRLENRGLDPNVEIVPRGSLSWGSGGTSPSTSSNAWGSPAQASSPPSGTGVWGPKAGAASGGSSGTGGGATSGSIPRPGSGGGGARPQSAESVGQTQQAGESFGGNTNSSSAWGARPSSASGVLGQAQPLLAQAQAQARPRSADISRPSRNLSEFGDESGESTPPGSASWATRRRLGEEGHQASRFQLTRTDFPTLGSEKNPDLRPQQSNSGAERGPLVDAKGAHGEERRAPTPPPGPHEEVPARPRSAGYGHPERGGPENWRREAPAFQGPVPRAEGNWHWDGPSGRPAYGGQGPSPDRWKREGGPADENWRRGGAPPVGQYGSAPGPGHYPHEGPGFMHGPRFGPGPAHFGRGAGGPGGYGHHGEAYGNAGPLLRPGGPMHPMRPNMYQGPVPYEGFYGPPGPGYQGMEDPERMMMGMGGGPGPYGGYLPHRGPPPEAFGRFGHGGMKQQGPRHSREGNLRERGEAVGEGYHEGPNYHKEGGEGGGHKDGRGYEERFNGGVGGGHEVGDNRRGGMIRGGGGGVDVRGHAQGSASGVHHGGQGHRDWGAAASSDEPMDFTKPVFEEEARSSSGGGSGKQSPVYAEEKGAGGGEVKREIAKADAEKSAVDAEAVKGEEKTSVVSGEVIGDGEESSAAKANSEGGDDAGMKEEGETEAVRAGVEEEEVGKEVVVKEVLVKEVVEKEVVSKEVVAKLVTKDKWERGSRRVDGQSQGREAGGNAGGSNVRSSSHSGGGKSSVVGGFARNGEADVSGGAQCVRQSSEGMSEKSEPEVPKGNEKGRMFRRPESPKVQVGRGEGDVPDGSASLPGAGHESSGKEVAKPKGKASSHDVEKEWRPKVPIAEVSPRHHAGGAAQASKASGGGSAGAAEGTKSKSSESENGPRGVSRADNIEPQRGSAKEKAAQRSNRLAKEEEEWVKEQKAKARAKLEELNRRSSGAAGGGGKEASAVEVSGEVEESQEGVEDVGAVEAEAVAQGLGSSKRGGRNEHGKRERDRKASGRKGGVGEVDRGKVGVGGAMGAGPSASGGAVLSTPVGAGVGEGQGQQANSQREGRHRGRPEKKQVIARVEEVERSVGGGSASSGVPAAGGSGGWSMEIVAAPEADSGIAGHVGTGSTEGSGSLRKSESSRTSRNTERPEAPVVMMAESIQFGDIVVSELHSTEFHISGSEQGADAGVSGWHGDAGKEASLSGDALTGDEGSAVSTNGDGPSKRMQRKGRGARRPGRSDRGSQDQRAAEKSHGIDNLVWAPVRSPGSVGGTTKGEGPQSGYGQEEGSAAPQQTRGKRAEMERYTPKPLMKYQEASEQASGTPHQHTQGGQNPGSGGGVGVGTGAVAVVEGAGVGVGESKQSWSFGDARGNQEAKAVDGGSKGGRSHGSWRQRSSGGERVSESAREGSGVESAGSGHGDAGHQQVQRQDQKYGGGGGGGRRNQSGSEQVIAGAQSTAVGGGPGSGASAGPSPGSGPVGAGGRGPAAGGAQASEREHPADKKLYQPPRPASVSGQRGQDYRGHGPYGSEHKGQEQGSGAHSRQANAGADRGAALESVGSQQQRNSGGHHARNQSAEKEQGPSHQVYLTPHAQQKSQGAGGLKESSQAVYREREGQQQQLGPRGASQHGGEGGELGPYNSNSNRGRAERDQAGRAPSGAQRGQGQWQQTGGNEGFRSGASRTHGPERDGGASREASRMEASKQQAAEAQRGQQSEQSGQQQNKGGQQAGAVAIPSAKAESGGWVGEGGSPPVGRGRDYNQGRRGRLGGRSGPRNVEMEHRRDPQASKQRLVIDATGGAVPSQVGG</sequence>
<dbReference type="EnsemblPlants" id="Pp3c26_2830V3.2">
    <property type="protein sequence ID" value="Pp3c26_2830V3.2"/>
    <property type="gene ID" value="Pp3c26_2830"/>
</dbReference>
<feature type="compositionally biased region" description="Basic and acidic residues" evidence="1">
    <location>
        <begin position="846"/>
        <end position="869"/>
    </location>
</feature>
<keyword evidence="4" id="KW-1185">Reference proteome</keyword>
<feature type="region of interest" description="Disordered" evidence="1">
    <location>
        <begin position="1199"/>
        <end position="1361"/>
    </location>
</feature>
<feature type="compositionally biased region" description="Gly residues" evidence="1">
    <location>
        <begin position="1493"/>
        <end position="1504"/>
    </location>
</feature>
<feature type="compositionally biased region" description="Low complexity" evidence="1">
    <location>
        <begin position="50"/>
        <end position="81"/>
    </location>
</feature>
<dbReference type="Gramene" id="Pp3c26_2830V3.3">
    <property type="protein sequence ID" value="Pp3c26_2830V3.3"/>
    <property type="gene ID" value="Pp3c26_2830"/>
</dbReference>
<feature type="compositionally biased region" description="Basic and acidic residues" evidence="1">
    <location>
        <begin position="1255"/>
        <end position="1272"/>
    </location>
</feature>
<feature type="compositionally biased region" description="Low complexity" evidence="1">
    <location>
        <begin position="1052"/>
        <end position="1067"/>
    </location>
</feature>
<dbReference type="Gramene" id="Pp3c26_2830V3.1">
    <property type="protein sequence ID" value="Pp3c26_2830V3.1"/>
    <property type="gene ID" value="Pp3c26_2830"/>
</dbReference>
<feature type="compositionally biased region" description="Basic and acidic residues" evidence="1">
    <location>
        <begin position="1791"/>
        <end position="1800"/>
    </location>
</feature>
<feature type="compositionally biased region" description="Low complexity" evidence="1">
    <location>
        <begin position="1674"/>
        <end position="1686"/>
    </location>
</feature>
<evidence type="ECO:0008006" key="5">
    <source>
        <dbReference type="Google" id="ProtNLM"/>
    </source>
</evidence>
<feature type="compositionally biased region" description="Polar residues" evidence="1">
    <location>
        <begin position="193"/>
        <end position="202"/>
    </location>
</feature>
<dbReference type="EMBL" id="ABEU02000026">
    <property type="protein sequence ID" value="PNR26670.1"/>
    <property type="molecule type" value="Genomic_DNA"/>
</dbReference>
<feature type="compositionally biased region" description="Gly residues" evidence="1">
    <location>
        <begin position="549"/>
        <end position="558"/>
    </location>
</feature>
<dbReference type="STRING" id="3218.A0A2K1IBK3"/>
<feature type="compositionally biased region" description="Gly residues" evidence="1">
    <location>
        <begin position="1349"/>
        <end position="1361"/>
    </location>
</feature>
<dbReference type="GO" id="GO:0040029">
    <property type="term" value="P:epigenetic regulation of gene expression"/>
    <property type="evidence" value="ECO:0000318"/>
    <property type="project" value="GO_Central"/>
</dbReference>
<feature type="compositionally biased region" description="Basic and acidic residues" evidence="1">
    <location>
        <begin position="1699"/>
        <end position="1716"/>
    </location>
</feature>
<feature type="region of interest" description="Disordered" evidence="1">
    <location>
        <begin position="1"/>
        <end position="367"/>
    </location>
</feature>
<feature type="compositionally biased region" description="Low complexity" evidence="1">
    <location>
        <begin position="1718"/>
        <end position="1746"/>
    </location>
</feature>
<feature type="compositionally biased region" description="Basic and acidic residues" evidence="1">
    <location>
        <begin position="1154"/>
        <end position="1169"/>
    </location>
</feature>
<feature type="compositionally biased region" description="Basic and acidic residues" evidence="1">
    <location>
        <begin position="254"/>
        <end position="263"/>
    </location>
</feature>
<feature type="compositionally biased region" description="Basic and acidic residues" evidence="1">
    <location>
        <begin position="285"/>
        <end position="298"/>
    </location>
</feature>
<feature type="compositionally biased region" description="Basic and acidic residues" evidence="1">
    <location>
        <begin position="504"/>
        <end position="531"/>
    </location>
</feature>
<accession>A0A2K1IBK3</accession>
<dbReference type="RefSeq" id="XP_024366510.1">
    <property type="nucleotide sequence ID" value="XM_024510742.2"/>
</dbReference>
<name>A0A2K1IBK3_PHYPA</name>
<feature type="compositionally biased region" description="Basic and acidic residues" evidence="1">
    <location>
        <begin position="730"/>
        <end position="741"/>
    </location>
</feature>
<dbReference type="PaxDb" id="3218-PP1S306_12V6.1"/>
<feature type="compositionally biased region" description="Acidic residues" evidence="1">
    <location>
        <begin position="985"/>
        <end position="995"/>
    </location>
</feature>
<dbReference type="OrthoDB" id="1939715at2759"/>
<feature type="compositionally biased region" description="Basic and acidic residues" evidence="1">
    <location>
        <begin position="921"/>
        <end position="935"/>
    </location>
</feature>
<evidence type="ECO:0000256" key="1">
    <source>
        <dbReference type="SAM" id="MobiDB-lite"/>
    </source>
</evidence>
<feature type="compositionally biased region" description="Basic and acidic residues" evidence="1">
    <location>
        <begin position="949"/>
        <end position="965"/>
    </location>
</feature>
<feature type="compositionally biased region" description="Basic and acidic residues" evidence="1">
    <location>
        <begin position="1016"/>
        <end position="1029"/>
    </location>
</feature>
<gene>
    <name evidence="3" type="primary">LOC112277900</name>
    <name evidence="2" type="ORF">PHYPA_030151</name>
</gene>
<reference evidence="2 4" key="1">
    <citation type="journal article" date="2008" name="Science">
        <title>The Physcomitrella genome reveals evolutionary insights into the conquest of land by plants.</title>
        <authorList>
            <person name="Rensing S."/>
            <person name="Lang D."/>
            <person name="Zimmer A."/>
            <person name="Terry A."/>
            <person name="Salamov A."/>
            <person name="Shapiro H."/>
            <person name="Nishiyama T."/>
            <person name="Perroud P.-F."/>
            <person name="Lindquist E."/>
            <person name="Kamisugi Y."/>
            <person name="Tanahashi T."/>
            <person name="Sakakibara K."/>
            <person name="Fujita T."/>
            <person name="Oishi K."/>
            <person name="Shin-I T."/>
            <person name="Kuroki Y."/>
            <person name="Toyoda A."/>
            <person name="Suzuki Y."/>
            <person name="Hashimoto A."/>
            <person name="Yamaguchi K."/>
            <person name="Sugano A."/>
            <person name="Kohara Y."/>
            <person name="Fujiyama A."/>
            <person name="Anterola A."/>
            <person name="Aoki S."/>
            <person name="Ashton N."/>
            <person name="Barbazuk W.B."/>
            <person name="Barker E."/>
            <person name="Bennetzen J."/>
            <person name="Bezanilla M."/>
            <person name="Blankenship R."/>
            <person name="Cho S.H."/>
            <person name="Dutcher S."/>
            <person name="Estelle M."/>
            <person name="Fawcett J.A."/>
            <person name="Gundlach H."/>
            <person name="Hanada K."/>
            <person name="Heyl A."/>
            <person name="Hicks K.A."/>
            <person name="Hugh J."/>
            <person name="Lohr M."/>
            <person name="Mayer K."/>
            <person name="Melkozernov A."/>
            <person name="Murata T."/>
            <person name="Nelson D."/>
            <person name="Pils B."/>
            <person name="Prigge M."/>
            <person name="Reiss B."/>
            <person name="Renner T."/>
            <person name="Rombauts S."/>
            <person name="Rushton P."/>
            <person name="Sanderfoot A."/>
            <person name="Schween G."/>
            <person name="Shiu S.-H."/>
            <person name="Stueber K."/>
            <person name="Theodoulou F.L."/>
            <person name="Tu H."/>
            <person name="Van de Peer Y."/>
            <person name="Verrier P.J."/>
            <person name="Waters E."/>
            <person name="Wood A."/>
            <person name="Yang L."/>
            <person name="Cove D."/>
            <person name="Cuming A."/>
            <person name="Hasebe M."/>
            <person name="Lucas S."/>
            <person name="Mishler D.B."/>
            <person name="Reski R."/>
            <person name="Grigoriev I."/>
            <person name="Quatrano R.S."/>
            <person name="Boore J.L."/>
        </authorList>
    </citation>
    <scope>NUCLEOTIDE SEQUENCE [LARGE SCALE GENOMIC DNA]</scope>
    <source>
        <strain evidence="3 4">cv. Gransden 2004</strain>
    </source>
</reference>
<feature type="compositionally biased region" description="Polar residues" evidence="1">
    <location>
        <begin position="1333"/>
        <end position="1346"/>
    </location>
</feature>
<protein>
    <recommendedName>
        <fullName evidence="5">BAT2 N-terminal domain-containing protein</fullName>
    </recommendedName>
</protein>
<dbReference type="Gramene" id="Pp3c26_2830V3.5">
    <property type="protein sequence ID" value="Pp3c26_2830V3.5"/>
    <property type="gene ID" value="Pp3c26_2830"/>
</dbReference>
<feature type="region of interest" description="Disordered" evidence="1">
    <location>
        <begin position="504"/>
        <end position="694"/>
    </location>
</feature>
<feature type="region of interest" description="Disordered" evidence="1">
    <location>
        <begin position="1375"/>
        <end position="1821"/>
    </location>
</feature>
<dbReference type="EnsemblPlants" id="Pp3c26_2830V3.1">
    <property type="protein sequence ID" value="Pp3c26_2830V3.1"/>
    <property type="gene ID" value="Pp3c26_2830"/>
</dbReference>
<feature type="compositionally biased region" description="Basic and acidic residues" evidence="1">
    <location>
        <begin position="797"/>
        <end position="820"/>
    </location>
</feature>
<feature type="compositionally biased region" description="Basic and acidic residues" evidence="1">
    <location>
        <begin position="331"/>
        <end position="345"/>
    </location>
</feature>